<sequence>MNTTMNATMPSSNTTDQTTRNPDQPDGTFILFLVISLITFQSFMFVAYIFILRDQLHRSHALDAGVELPALEYQLLSSDDCIVCHAPLGDVEGDPSLPTYELRNKGPALPPYSYEPRVSEGSRVDVGEREAFLSTWAYYNALHPQFHTQPKPHHTNSTPILTTKSNPKTSSLTPESPSTKLTQTANSIMNQTSTMPPANTTLPPPPNPESSSPHLSGSATASLIIVFVPLIAFLLLLYLMYQEHRIAPAEEEGPEHGGHELADISPSPEHSQGNALRSFFFGCAGRGHRSGPVDARDESEESEGAGSVGGDSAMPGGQRGDSMALSPDEGVFVLGDGSEAEGEGKEEYVGVGRKV</sequence>
<dbReference type="AlphaFoldDB" id="A0A6A5TJ51"/>
<feature type="region of interest" description="Disordered" evidence="1">
    <location>
        <begin position="250"/>
        <end position="271"/>
    </location>
</feature>
<feature type="compositionally biased region" description="Polar residues" evidence="1">
    <location>
        <begin position="155"/>
        <end position="195"/>
    </location>
</feature>
<proteinExistence type="predicted"/>
<evidence type="ECO:0000256" key="2">
    <source>
        <dbReference type="SAM" id="Phobius"/>
    </source>
</evidence>
<reference evidence="3" key="1">
    <citation type="journal article" date="2020" name="Stud. Mycol.">
        <title>101 Dothideomycetes genomes: a test case for predicting lifestyles and emergence of pathogens.</title>
        <authorList>
            <person name="Haridas S."/>
            <person name="Albert R."/>
            <person name="Binder M."/>
            <person name="Bloem J."/>
            <person name="Labutti K."/>
            <person name="Salamov A."/>
            <person name="Andreopoulos B."/>
            <person name="Baker S."/>
            <person name="Barry K."/>
            <person name="Bills G."/>
            <person name="Bluhm B."/>
            <person name="Cannon C."/>
            <person name="Castanera R."/>
            <person name="Culley D."/>
            <person name="Daum C."/>
            <person name="Ezra D."/>
            <person name="Gonzalez J."/>
            <person name="Henrissat B."/>
            <person name="Kuo A."/>
            <person name="Liang C."/>
            <person name="Lipzen A."/>
            <person name="Lutzoni F."/>
            <person name="Magnuson J."/>
            <person name="Mondo S."/>
            <person name="Nolan M."/>
            <person name="Ohm R."/>
            <person name="Pangilinan J."/>
            <person name="Park H.-J."/>
            <person name="Ramirez L."/>
            <person name="Alfaro M."/>
            <person name="Sun H."/>
            <person name="Tritt A."/>
            <person name="Yoshinaga Y."/>
            <person name="Zwiers L.-H."/>
            <person name="Turgeon B."/>
            <person name="Goodwin S."/>
            <person name="Spatafora J."/>
            <person name="Crous P."/>
            <person name="Grigoriev I."/>
        </authorList>
    </citation>
    <scope>NUCLEOTIDE SEQUENCE</scope>
    <source>
        <strain evidence="3">CBS 675.92</strain>
    </source>
</reference>
<keyword evidence="2" id="KW-0472">Membrane</keyword>
<dbReference type="Proteomes" id="UP000800035">
    <property type="component" value="Unassembled WGS sequence"/>
</dbReference>
<name>A0A6A5TJ51_9PLEO</name>
<keyword evidence="4" id="KW-1185">Reference proteome</keyword>
<feature type="transmembrane region" description="Helical" evidence="2">
    <location>
        <begin position="29"/>
        <end position="51"/>
    </location>
</feature>
<protein>
    <submittedName>
        <fullName evidence="3">Uncharacterized protein</fullName>
    </submittedName>
</protein>
<gene>
    <name evidence="3" type="ORF">CC80DRAFT_538739</name>
</gene>
<dbReference type="EMBL" id="ML977015">
    <property type="protein sequence ID" value="KAF1951739.1"/>
    <property type="molecule type" value="Genomic_DNA"/>
</dbReference>
<feature type="compositionally biased region" description="Basic and acidic residues" evidence="1">
    <location>
        <begin position="250"/>
        <end position="262"/>
    </location>
</feature>
<feature type="transmembrane region" description="Helical" evidence="2">
    <location>
        <begin position="221"/>
        <end position="241"/>
    </location>
</feature>
<feature type="region of interest" description="Disordered" evidence="1">
    <location>
        <begin position="1"/>
        <end position="22"/>
    </location>
</feature>
<organism evidence="3 4">
    <name type="scientific">Byssothecium circinans</name>
    <dbReference type="NCBI Taxonomy" id="147558"/>
    <lineage>
        <taxon>Eukaryota</taxon>
        <taxon>Fungi</taxon>
        <taxon>Dikarya</taxon>
        <taxon>Ascomycota</taxon>
        <taxon>Pezizomycotina</taxon>
        <taxon>Dothideomycetes</taxon>
        <taxon>Pleosporomycetidae</taxon>
        <taxon>Pleosporales</taxon>
        <taxon>Massarineae</taxon>
        <taxon>Massarinaceae</taxon>
        <taxon>Byssothecium</taxon>
    </lineage>
</organism>
<feature type="region of interest" description="Disordered" evidence="1">
    <location>
        <begin position="147"/>
        <end position="216"/>
    </location>
</feature>
<evidence type="ECO:0000313" key="3">
    <source>
        <dbReference type="EMBL" id="KAF1951739.1"/>
    </source>
</evidence>
<accession>A0A6A5TJ51</accession>
<feature type="region of interest" description="Disordered" evidence="1">
    <location>
        <begin position="288"/>
        <end position="355"/>
    </location>
</feature>
<evidence type="ECO:0000313" key="4">
    <source>
        <dbReference type="Proteomes" id="UP000800035"/>
    </source>
</evidence>
<keyword evidence="2" id="KW-1133">Transmembrane helix</keyword>
<evidence type="ECO:0000256" key="1">
    <source>
        <dbReference type="SAM" id="MobiDB-lite"/>
    </source>
</evidence>
<keyword evidence="2" id="KW-0812">Transmembrane</keyword>